<keyword evidence="5" id="KW-1185">Reference proteome</keyword>
<proteinExistence type="predicted"/>
<dbReference type="Pfam" id="PF13635">
    <property type="entry name" value="DUF4143"/>
    <property type="match status" value="1"/>
</dbReference>
<accession>A0A261FNW2</accession>
<dbReference type="PANTHER" id="PTHR33295">
    <property type="entry name" value="ATPASE"/>
    <property type="match status" value="1"/>
</dbReference>
<dbReference type="PANTHER" id="PTHR33295:SF7">
    <property type="entry name" value="ATPASE"/>
    <property type="match status" value="1"/>
</dbReference>
<dbReference type="Gene3D" id="3.40.50.300">
    <property type="entry name" value="P-loop containing nucleotide triphosphate hydrolases"/>
    <property type="match status" value="1"/>
</dbReference>
<protein>
    <submittedName>
        <fullName evidence="4">AAA domain-containing protein</fullName>
    </submittedName>
</protein>
<feature type="region of interest" description="Disordered" evidence="1">
    <location>
        <begin position="463"/>
        <end position="483"/>
    </location>
</feature>
<sequence>MNPNGCGGAVCLDSDRHMGWAAMDFKRNVYDELLAWRNSPHRKPLLLRGARQVGKTHMLRTLGAQEYQSLSYVTLFNQDAKEAMEQVKSPSMLLDNMEAYTGVRAEPGNTLLVIDEVQEVPALYEQIKTFNETYPDMHLALAGSYLGLAMHSGVSFPVGNVDIVTMTPMTYAEFLRAVGDGILADALEAQNIETLTALTSRLEQRFRQYCVIGGMPAVVEGFIESGYAQARRIQNVLLSNYDMDFSKHPSKGVDVERIRLVFSQAIPSHLAQENNHKFMFSHIGKGARASQYESAVQTIVDSGLALRVHKVKVPRKPLRLYEDQSSFKLYMHDVGLLGAALAVSPADIVTNDRGLVEYKGVMAEQFVCQELVAAGFAPSYWNNDSSTAEVDFVFSSSRGVTPLEVKAGEGRTKRSLQGLCAEYGLHGWRASMRGYKEQDWLTNIPLWMVGTMFRPSGEEDFAPDAGADLGAIEEPERTEAIGE</sequence>
<dbReference type="STRING" id="1603886.GCA_001895165_00028"/>
<reference evidence="4 5" key="1">
    <citation type="journal article" date="2017" name="BMC Genomics">
        <title>Comparative genomic and phylogenomic analyses of the Bifidobacteriaceae family.</title>
        <authorList>
            <person name="Lugli G.A."/>
            <person name="Milani C."/>
            <person name="Turroni F."/>
            <person name="Duranti S."/>
            <person name="Mancabelli L."/>
            <person name="Mangifesta M."/>
            <person name="Ferrario C."/>
            <person name="Modesto M."/>
            <person name="Mattarelli P."/>
            <person name="Jiri K."/>
            <person name="van Sinderen D."/>
            <person name="Ventura M."/>
        </authorList>
    </citation>
    <scope>NUCLEOTIDE SEQUENCE [LARGE SCALE GENOMIC DNA]</scope>
    <source>
        <strain evidence="4 5">DSM 28807</strain>
    </source>
</reference>
<dbReference type="AlphaFoldDB" id="A0A261FNW2"/>
<dbReference type="RefSeq" id="WP_226847438.1">
    <property type="nucleotide sequence ID" value="NZ_BDIS01000001.1"/>
</dbReference>
<evidence type="ECO:0000259" key="2">
    <source>
        <dbReference type="Pfam" id="PF13173"/>
    </source>
</evidence>
<evidence type="ECO:0000256" key="1">
    <source>
        <dbReference type="SAM" id="MobiDB-lite"/>
    </source>
</evidence>
<dbReference type="InterPro" id="IPR025420">
    <property type="entry name" value="DUF4143"/>
</dbReference>
<feature type="compositionally biased region" description="Basic and acidic residues" evidence="1">
    <location>
        <begin position="474"/>
        <end position="483"/>
    </location>
</feature>
<dbReference type="Proteomes" id="UP000216352">
    <property type="component" value="Unassembled WGS sequence"/>
</dbReference>
<feature type="domain" description="DUF4143" evidence="3">
    <location>
        <begin position="244"/>
        <end position="408"/>
    </location>
</feature>
<evidence type="ECO:0000313" key="4">
    <source>
        <dbReference type="EMBL" id="OZG60675.1"/>
    </source>
</evidence>
<evidence type="ECO:0000313" key="5">
    <source>
        <dbReference type="Proteomes" id="UP000216352"/>
    </source>
</evidence>
<gene>
    <name evidence="4" type="ORF">BLEM_1744</name>
</gene>
<evidence type="ECO:0000259" key="3">
    <source>
        <dbReference type="Pfam" id="PF13635"/>
    </source>
</evidence>
<comment type="caution">
    <text evidence="4">The sequence shown here is derived from an EMBL/GenBank/DDBJ whole genome shotgun (WGS) entry which is preliminary data.</text>
</comment>
<name>A0A261FNW2_9BIFI</name>
<dbReference type="InterPro" id="IPR027417">
    <property type="entry name" value="P-loop_NTPase"/>
</dbReference>
<dbReference type="Pfam" id="PF13173">
    <property type="entry name" value="AAA_14"/>
    <property type="match status" value="1"/>
</dbReference>
<organism evidence="4 5">
    <name type="scientific">Bifidobacterium lemurum</name>
    <dbReference type="NCBI Taxonomy" id="1603886"/>
    <lineage>
        <taxon>Bacteria</taxon>
        <taxon>Bacillati</taxon>
        <taxon>Actinomycetota</taxon>
        <taxon>Actinomycetes</taxon>
        <taxon>Bifidobacteriales</taxon>
        <taxon>Bifidobacteriaceae</taxon>
        <taxon>Bifidobacterium</taxon>
    </lineage>
</organism>
<dbReference type="SUPFAM" id="SSF52540">
    <property type="entry name" value="P-loop containing nucleoside triphosphate hydrolases"/>
    <property type="match status" value="1"/>
</dbReference>
<dbReference type="EMBL" id="MWWX01000014">
    <property type="protein sequence ID" value="OZG60675.1"/>
    <property type="molecule type" value="Genomic_DNA"/>
</dbReference>
<dbReference type="InterPro" id="IPR041682">
    <property type="entry name" value="AAA_14"/>
</dbReference>
<feature type="domain" description="AAA" evidence="2">
    <location>
        <begin position="42"/>
        <end position="175"/>
    </location>
</feature>